<dbReference type="PANTHER" id="PTHR11566:SF149">
    <property type="entry name" value="GTPASE, PUTATIVE (AFU_ORTHOLOGUE AFUA_6G11890)-RELATED"/>
    <property type="match status" value="1"/>
</dbReference>
<dbReference type="FunFam" id="3.40.50.300:FF:001425">
    <property type="entry name" value="Dynamin GTPase, putative"/>
    <property type="match status" value="1"/>
</dbReference>
<dbReference type="PANTHER" id="PTHR11566">
    <property type="entry name" value="DYNAMIN"/>
    <property type="match status" value="1"/>
</dbReference>
<keyword evidence="1" id="KW-0547">Nucleotide-binding</keyword>
<dbReference type="InterPro" id="IPR000375">
    <property type="entry name" value="Dynamin_stalk"/>
</dbReference>
<protein>
    <recommendedName>
        <fullName evidence="7">Dynamin family protein</fullName>
    </recommendedName>
</protein>
<dbReference type="InterPro" id="IPR022812">
    <property type="entry name" value="Dynamin"/>
</dbReference>
<evidence type="ECO:0000256" key="2">
    <source>
        <dbReference type="ARBA" id="ARBA00023134"/>
    </source>
</evidence>
<dbReference type="GO" id="GO:0016559">
    <property type="term" value="P:peroxisome fission"/>
    <property type="evidence" value="ECO:0007669"/>
    <property type="project" value="TreeGrafter"/>
</dbReference>
<dbReference type="SUPFAM" id="SSF52540">
    <property type="entry name" value="P-loop containing nucleoside triphosphate hydrolases"/>
    <property type="match status" value="1"/>
</dbReference>
<evidence type="ECO:0000313" key="5">
    <source>
        <dbReference type="EMBL" id="OCK79772.1"/>
    </source>
</evidence>
<dbReference type="CDD" id="cd08771">
    <property type="entry name" value="DLP_1"/>
    <property type="match status" value="1"/>
</dbReference>
<keyword evidence="6" id="KW-1185">Reference proteome</keyword>
<proteinExistence type="predicted"/>
<dbReference type="PRINTS" id="PR00195">
    <property type="entry name" value="DYNAMIN"/>
</dbReference>
<keyword evidence="2" id="KW-0342">GTP-binding</keyword>
<dbReference type="PROSITE" id="PS51718">
    <property type="entry name" value="G_DYNAMIN_2"/>
    <property type="match status" value="1"/>
</dbReference>
<dbReference type="GO" id="GO:0048312">
    <property type="term" value="P:intracellular distribution of mitochondria"/>
    <property type="evidence" value="ECO:0007669"/>
    <property type="project" value="TreeGrafter"/>
</dbReference>
<evidence type="ECO:0000259" key="3">
    <source>
        <dbReference type="PROSITE" id="PS51388"/>
    </source>
</evidence>
<dbReference type="GO" id="GO:0000266">
    <property type="term" value="P:mitochondrial fission"/>
    <property type="evidence" value="ECO:0007669"/>
    <property type="project" value="TreeGrafter"/>
</dbReference>
<dbReference type="GO" id="GO:0005874">
    <property type="term" value="C:microtubule"/>
    <property type="evidence" value="ECO:0007669"/>
    <property type="project" value="TreeGrafter"/>
</dbReference>
<sequence length="758" mass="85716">MAATADALRGTALDQLQSEDQARLFDVIDQLRSQGVGRLLGEEGLPQLIVCGDQSSGKSSVLEGLTKVRFPTKSKLCTTFATEVKLRRGFKTEMRARIKAGFSRKEDDKKRLDKFDESFSSLDELPALIDSARECMRETTGASANAYFEDVLQVRISGPSLTPLTIVDLPGLIHFPNEDQSDKDVDFVSNLVQSYMKQQNSIILAVISAHNDRSNQIVLKHAQKIVPDGNRTLGIITKPDTLPPESEKEQEYLDLAQNRKIEFEYGWHVVRNRNYETRDSTNEERDRVEIEFFETSAWADLPPSEVGLGIDTLRQKLNKMLLNHIRLSLPSIEEKLHSQIKESEVQQQKLGKSRETVEDQKKYLDAICDRFRDLTADALGGIYSRNTFFNDDEPYIDGYEKRLRAVVRNRNDKFAKKMHKKGHKWEITDDNERESGNRSSLLPNPELISRTKFLEKVVSRLAYINRGCELSGTPNVQLITSLFHEQSMPWEEIATLHLESVWEAVETFLETVLNHLTDERTYNGLIYYVVDPIMESRRKEVKNKLQELLTPYKHYEPINIDPQFSCIISALQQNKGTEGTTEASKNQCSAKKNENPLFSVPGSDSNDKHAYSYAVDVMEAYYKAAITIFINNVAILAIEQCLLRGLPGILSTTISDMDAETLKVIASESEVVKSKRIQLEKKLEILRGGLDTIRKINPRGKSVISLSFTGSSFCPTLYFPKAGVGLIIVSGINSIMILALTSSRNPKISCLYFKTLIH</sequence>
<gene>
    <name evidence="5" type="ORF">K432DRAFT_299085</name>
</gene>
<dbReference type="InterPro" id="IPR030381">
    <property type="entry name" value="G_DYNAMIN_dom"/>
</dbReference>
<feature type="domain" description="GED" evidence="3">
    <location>
        <begin position="611"/>
        <end position="701"/>
    </location>
</feature>
<dbReference type="Gene3D" id="1.20.120.1240">
    <property type="entry name" value="Dynamin, middle domain"/>
    <property type="match status" value="1"/>
</dbReference>
<dbReference type="GO" id="GO:0008017">
    <property type="term" value="F:microtubule binding"/>
    <property type="evidence" value="ECO:0007669"/>
    <property type="project" value="TreeGrafter"/>
</dbReference>
<feature type="domain" description="Dynamin-type G" evidence="4">
    <location>
        <begin position="42"/>
        <end position="330"/>
    </location>
</feature>
<dbReference type="GO" id="GO:0003924">
    <property type="term" value="F:GTPase activity"/>
    <property type="evidence" value="ECO:0007669"/>
    <property type="project" value="InterPro"/>
</dbReference>
<dbReference type="EMBL" id="KV744988">
    <property type="protein sequence ID" value="OCK79772.1"/>
    <property type="molecule type" value="Genomic_DNA"/>
</dbReference>
<dbReference type="SMART" id="SM00053">
    <property type="entry name" value="DYNc"/>
    <property type="match status" value="1"/>
</dbReference>
<dbReference type="InterPro" id="IPR020850">
    <property type="entry name" value="GED_dom"/>
</dbReference>
<dbReference type="GO" id="GO:0005525">
    <property type="term" value="F:GTP binding"/>
    <property type="evidence" value="ECO:0007669"/>
    <property type="project" value="InterPro"/>
</dbReference>
<dbReference type="GO" id="GO:0016020">
    <property type="term" value="C:membrane"/>
    <property type="evidence" value="ECO:0007669"/>
    <property type="project" value="TreeGrafter"/>
</dbReference>
<reference evidence="5 6" key="1">
    <citation type="journal article" date="2016" name="Nat. Commun.">
        <title>Ectomycorrhizal ecology is imprinted in the genome of the dominant symbiotic fungus Cenococcum geophilum.</title>
        <authorList>
            <consortium name="DOE Joint Genome Institute"/>
            <person name="Peter M."/>
            <person name="Kohler A."/>
            <person name="Ohm R.A."/>
            <person name="Kuo A."/>
            <person name="Krutzmann J."/>
            <person name="Morin E."/>
            <person name="Arend M."/>
            <person name="Barry K.W."/>
            <person name="Binder M."/>
            <person name="Choi C."/>
            <person name="Clum A."/>
            <person name="Copeland A."/>
            <person name="Grisel N."/>
            <person name="Haridas S."/>
            <person name="Kipfer T."/>
            <person name="LaButti K."/>
            <person name="Lindquist E."/>
            <person name="Lipzen A."/>
            <person name="Maire R."/>
            <person name="Meier B."/>
            <person name="Mihaltcheva S."/>
            <person name="Molinier V."/>
            <person name="Murat C."/>
            <person name="Poggeler S."/>
            <person name="Quandt C.A."/>
            <person name="Sperisen C."/>
            <person name="Tritt A."/>
            <person name="Tisserant E."/>
            <person name="Crous P.W."/>
            <person name="Henrissat B."/>
            <person name="Nehls U."/>
            <person name="Egli S."/>
            <person name="Spatafora J.W."/>
            <person name="Grigoriev I.V."/>
            <person name="Martin F.M."/>
        </authorList>
    </citation>
    <scope>NUCLEOTIDE SEQUENCE [LARGE SCALE GENOMIC DNA]</scope>
    <source>
        <strain evidence="5 6">CBS 459.81</strain>
    </source>
</reference>
<dbReference type="Pfam" id="PF01031">
    <property type="entry name" value="Dynamin_M"/>
    <property type="match status" value="1"/>
</dbReference>
<dbReference type="GO" id="GO:0005739">
    <property type="term" value="C:mitochondrion"/>
    <property type="evidence" value="ECO:0007669"/>
    <property type="project" value="TreeGrafter"/>
</dbReference>
<evidence type="ECO:0008006" key="7">
    <source>
        <dbReference type="Google" id="ProtNLM"/>
    </source>
</evidence>
<accession>A0A8E2JEU2</accession>
<evidence type="ECO:0000259" key="4">
    <source>
        <dbReference type="PROSITE" id="PS51718"/>
    </source>
</evidence>
<dbReference type="GO" id="GO:0006897">
    <property type="term" value="P:endocytosis"/>
    <property type="evidence" value="ECO:0007669"/>
    <property type="project" value="TreeGrafter"/>
</dbReference>
<dbReference type="Proteomes" id="UP000250266">
    <property type="component" value="Unassembled WGS sequence"/>
</dbReference>
<dbReference type="PROSITE" id="PS51388">
    <property type="entry name" value="GED"/>
    <property type="match status" value="1"/>
</dbReference>
<dbReference type="Pfam" id="PF00350">
    <property type="entry name" value="Dynamin_N"/>
    <property type="match status" value="1"/>
</dbReference>
<dbReference type="InterPro" id="IPR027417">
    <property type="entry name" value="P-loop_NTPase"/>
</dbReference>
<name>A0A8E2JEU2_9PEZI</name>
<evidence type="ECO:0000313" key="6">
    <source>
        <dbReference type="Proteomes" id="UP000250266"/>
    </source>
</evidence>
<dbReference type="InterPro" id="IPR045063">
    <property type="entry name" value="Dynamin_N"/>
</dbReference>
<evidence type="ECO:0000256" key="1">
    <source>
        <dbReference type="ARBA" id="ARBA00022741"/>
    </source>
</evidence>
<dbReference type="InterPro" id="IPR001401">
    <property type="entry name" value="Dynamin_GTPase"/>
</dbReference>
<dbReference type="OrthoDB" id="415706at2759"/>
<dbReference type="Gene3D" id="3.40.50.300">
    <property type="entry name" value="P-loop containing nucleotide triphosphate hydrolases"/>
    <property type="match status" value="1"/>
</dbReference>
<dbReference type="AlphaFoldDB" id="A0A8E2JEU2"/>
<organism evidence="5 6">
    <name type="scientific">Lepidopterella palustris CBS 459.81</name>
    <dbReference type="NCBI Taxonomy" id="1314670"/>
    <lineage>
        <taxon>Eukaryota</taxon>
        <taxon>Fungi</taxon>
        <taxon>Dikarya</taxon>
        <taxon>Ascomycota</taxon>
        <taxon>Pezizomycotina</taxon>
        <taxon>Dothideomycetes</taxon>
        <taxon>Pleosporomycetidae</taxon>
        <taxon>Mytilinidiales</taxon>
        <taxon>Argynnaceae</taxon>
        <taxon>Lepidopterella</taxon>
    </lineage>
</organism>